<keyword evidence="2" id="KW-0479">Metal-binding</keyword>
<comment type="pathway">
    <text evidence="7">Aromatic compound metabolism; 4-hydroxyphenylacetate degradation; pyruvate and succinate semialdehyde from 4-hydroxyphenylacetate: step 5/7.</text>
</comment>
<dbReference type="InterPro" id="IPR011234">
    <property type="entry name" value="Fumarylacetoacetase-like_C"/>
</dbReference>
<evidence type="ECO:0000256" key="5">
    <source>
        <dbReference type="ARBA" id="ARBA00057150"/>
    </source>
</evidence>
<dbReference type="PANTHER" id="PTHR42796:SF4">
    <property type="entry name" value="FUMARYLACETOACETATE HYDROLASE DOMAIN-CONTAINING PROTEIN 2A"/>
    <property type="match status" value="1"/>
</dbReference>
<evidence type="ECO:0000256" key="6">
    <source>
        <dbReference type="ARBA" id="ARBA00060569"/>
    </source>
</evidence>
<dbReference type="PANTHER" id="PTHR42796">
    <property type="entry name" value="FUMARYLACETOACETATE HYDROLASE DOMAIN-CONTAINING PROTEIN 2A-RELATED"/>
    <property type="match status" value="1"/>
</dbReference>
<dbReference type="GO" id="GO:0016787">
    <property type="term" value="F:hydrolase activity"/>
    <property type="evidence" value="ECO:0007669"/>
    <property type="project" value="UniProtKB-KW"/>
</dbReference>
<evidence type="ECO:0000256" key="2">
    <source>
        <dbReference type="ARBA" id="ARBA00022723"/>
    </source>
</evidence>
<dbReference type="SUPFAM" id="SSF56529">
    <property type="entry name" value="FAH"/>
    <property type="match status" value="1"/>
</dbReference>
<evidence type="ECO:0000256" key="3">
    <source>
        <dbReference type="ARBA" id="ARBA00051258"/>
    </source>
</evidence>
<dbReference type="RefSeq" id="WP_167188252.1">
    <property type="nucleotide sequence ID" value="NZ_JAAONZ010000012.1"/>
</dbReference>
<organism evidence="9 10">
    <name type="scientific">Pseudomaricurvus hydrocarbonicus</name>
    <dbReference type="NCBI Taxonomy" id="1470433"/>
    <lineage>
        <taxon>Bacteria</taxon>
        <taxon>Pseudomonadati</taxon>
        <taxon>Pseudomonadota</taxon>
        <taxon>Gammaproteobacteria</taxon>
        <taxon>Cellvibrionales</taxon>
        <taxon>Cellvibrionaceae</taxon>
        <taxon>Pseudomaricurvus</taxon>
    </lineage>
</organism>
<comment type="function">
    <text evidence="5">Decarboxylates OPET (5-oxo-pent-3-ene-1,2,5-tricarboxylic acid) into HHDD (2-hydroxy-hept-2,4-diene-1,7-dioate) and isomerizes it to OHED (2-oxo-hept-3-ene-1,7-dioate).</text>
</comment>
<dbReference type="Gene3D" id="3.90.850.10">
    <property type="entry name" value="Fumarylacetoacetase-like, C-terminal domain"/>
    <property type="match status" value="1"/>
</dbReference>
<keyword evidence="10" id="KW-1185">Reference proteome</keyword>
<dbReference type="Proteomes" id="UP000787472">
    <property type="component" value="Unassembled WGS sequence"/>
</dbReference>
<dbReference type="InterPro" id="IPR051121">
    <property type="entry name" value="FAH"/>
</dbReference>
<protein>
    <submittedName>
        <fullName evidence="9">Fumarylacetoacetate hydrolase family protein</fullName>
    </submittedName>
</protein>
<comment type="similarity">
    <text evidence="1">Belongs to the FAH family.</text>
</comment>
<dbReference type="Pfam" id="PF01557">
    <property type="entry name" value="FAA_hydrolase"/>
    <property type="match status" value="1"/>
</dbReference>
<comment type="catalytic activity">
    <reaction evidence="4">
        <text>(2E,4Z)-5-hydroxypenta-2,4-diene-1,2,5-tricarboxylate = (3E,5R)-5-carboxy-2-oxohept-3-enedioate</text>
        <dbReference type="Rhea" id="RHEA:18813"/>
        <dbReference type="ChEBI" id="CHEBI:47961"/>
        <dbReference type="ChEBI" id="CHEBI:87491"/>
        <dbReference type="EC" id="5.3.3.10"/>
    </reaction>
</comment>
<feature type="domain" description="Fumarylacetoacetase-like C-terminal" evidence="8">
    <location>
        <begin position="70"/>
        <end position="273"/>
    </location>
</feature>
<sequence>MKYVSFVRPDGQAAFGRLEDATVYDLSAGDNAPTDLKSAIASKTLRELSDGDSYSLSDVTLLPVIPNPAKIFCVGHNYESHRQETGRDKVDNPSIFTRFADTLIADGQPILRPKVSTDLDYEGELAVIIGQGGRAISQQDALDHVAGYACFNDASVRDWQWHTRQFTPGKNFPTTGPFGPYMITPDEAGDLSEVNVTTRLNGEIMQQQPIKDMIFPVAQIIAYISAFTPLQPGDVIVSGTPGGVGAKRTPPVWMKPGDKIEVDIGPVGTLTNIIEDEPA</sequence>
<dbReference type="GO" id="GO:0046872">
    <property type="term" value="F:metal ion binding"/>
    <property type="evidence" value="ECO:0007669"/>
    <property type="project" value="UniProtKB-KW"/>
</dbReference>
<reference evidence="9" key="1">
    <citation type="submission" date="2020-03" db="EMBL/GenBank/DDBJ databases">
        <authorList>
            <person name="Guo F."/>
        </authorList>
    </citation>
    <scope>NUCLEOTIDE SEQUENCE</scope>
    <source>
        <strain evidence="9">JCM 30134</strain>
    </source>
</reference>
<comment type="caution">
    <text evidence="9">The sequence shown here is derived from an EMBL/GenBank/DDBJ whole genome shotgun (WGS) entry which is preliminary data.</text>
</comment>
<evidence type="ECO:0000313" key="9">
    <source>
        <dbReference type="EMBL" id="NHO66784.1"/>
    </source>
</evidence>
<accession>A0A9E5JWW1</accession>
<evidence type="ECO:0000256" key="7">
    <source>
        <dbReference type="ARBA" id="ARBA00060680"/>
    </source>
</evidence>
<comment type="catalytic activity">
    <reaction evidence="3">
        <text>(3E,5R)-5-carboxy-2-oxohept-3-enedioate + H(+) = (4Z)-2-oxohept-4-enedioate + CO2</text>
        <dbReference type="Rhea" id="RHEA:14397"/>
        <dbReference type="ChEBI" id="CHEBI:15378"/>
        <dbReference type="ChEBI" id="CHEBI:16526"/>
        <dbReference type="ChEBI" id="CHEBI:87491"/>
        <dbReference type="ChEBI" id="CHEBI:87507"/>
        <dbReference type="EC" id="4.1.1.68"/>
    </reaction>
</comment>
<dbReference type="EMBL" id="JAAONZ010000012">
    <property type="protein sequence ID" value="NHO66784.1"/>
    <property type="molecule type" value="Genomic_DNA"/>
</dbReference>
<name>A0A9E5JWW1_9GAMM</name>
<evidence type="ECO:0000259" key="8">
    <source>
        <dbReference type="Pfam" id="PF01557"/>
    </source>
</evidence>
<comment type="pathway">
    <text evidence="6">Aromatic compound metabolism; 4-hydroxyphenylacetate degradation; pyruvate and succinate semialdehyde from 4-hydroxyphenylacetate: step 4/7.</text>
</comment>
<proteinExistence type="inferred from homology"/>
<dbReference type="GO" id="GO:0018800">
    <property type="term" value="F:5-oxopent-3-ene-1,2,5-tricarboxylate decarboxylase activity"/>
    <property type="evidence" value="ECO:0007669"/>
    <property type="project" value="UniProtKB-EC"/>
</dbReference>
<dbReference type="GO" id="GO:0008704">
    <property type="term" value="F:5-carboxymethyl-2-hydroxymuconate delta-isomerase activity"/>
    <property type="evidence" value="ECO:0007669"/>
    <property type="project" value="UniProtKB-EC"/>
</dbReference>
<dbReference type="GO" id="GO:0019752">
    <property type="term" value="P:carboxylic acid metabolic process"/>
    <property type="evidence" value="ECO:0007669"/>
    <property type="project" value="UniProtKB-ARBA"/>
</dbReference>
<dbReference type="InterPro" id="IPR036663">
    <property type="entry name" value="Fumarylacetoacetase_C_sf"/>
</dbReference>
<keyword evidence="9" id="KW-0378">Hydrolase</keyword>
<evidence type="ECO:0000256" key="1">
    <source>
        <dbReference type="ARBA" id="ARBA00010211"/>
    </source>
</evidence>
<dbReference type="FunFam" id="3.90.850.10:FF:000002">
    <property type="entry name" value="2-hydroxyhepta-2,4-diene-1,7-dioate isomerase"/>
    <property type="match status" value="1"/>
</dbReference>
<evidence type="ECO:0000256" key="4">
    <source>
        <dbReference type="ARBA" id="ARBA00052790"/>
    </source>
</evidence>
<gene>
    <name evidence="9" type="ORF">G8770_14635</name>
</gene>
<dbReference type="AlphaFoldDB" id="A0A9E5JWW1"/>
<evidence type="ECO:0000313" key="10">
    <source>
        <dbReference type="Proteomes" id="UP000787472"/>
    </source>
</evidence>